<keyword evidence="5" id="KW-0963">Cytoplasm</keyword>
<reference evidence="17" key="1">
    <citation type="journal article" date="2019" name="Int. J. Syst. Evol. Microbiol.">
        <title>The Global Catalogue of Microorganisms (GCM) 10K type strain sequencing project: providing services to taxonomists for standard genome sequencing and annotation.</title>
        <authorList>
            <consortium name="The Broad Institute Genomics Platform"/>
            <consortium name="The Broad Institute Genome Sequencing Center for Infectious Disease"/>
            <person name="Wu L."/>
            <person name="Ma J."/>
        </authorList>
    </citation>
    <scope>NUCLEOTIDE SEQUENCE [LARGE SCALE GENOMIC DNA]</scope>
    <source>
        <strain evidence="17">CCUG 56401</strain>
    </source>
</reference>
<evidence type="ECO:0000256" key="8">
    <source>
        <dbReference type="ARBA" id="ARBA00023002"/>
    </source>
</evidence>
<dbReference type="EMBL" id="JBHTIW010000003">
    <property type="protein sequence ID" value="MFD0919631.1"/>
    <property type="molecule type" value="Genomic_DNA"/>
</dbReference>
<dbReference type="PIRSF" id="PIRSF000350">
    <property type="entry name" value="Mercury_reductase_MerA"/>
    <property type="match status" value="1"/>
</dbReference>
<comment type="miscellaneous">
    <text evidence="13">The active site is a redox-active disulfide bond.</text>
</comment>
<dbReference type="PRINTS" id="PR00368">
    <property type="entry name" value="FADPNR"/>
</dbReference>
<dbReference type="InterPro" id="IPR012999">
    <property type="entry name" value="Pyr_OxRdtase_I_AS"/>
</dbReference>
<dbReference type="NCBIfam" id="TIGR01350">
    <property type="entry name" value="lipoamide_DH"/>
    <property type="match status" value="1"/>
</dbReference>
<evidence type="ECO:0000313" key="17">
    <source>
        <dbReference type="Proteomes" id="UP001597018"/>
    </source>
</evidence>
<accession>A0ABW3FSA1</accession>
<evidence type="ECO:0000256" key="10">
    <source>
        <dbReference type="ARBA" id="ARBA00023157"/>
    </source>
</evidence>
<dbReference type="Pfam" id="PF07992">
    <property type="entry name" value="Pyr_redox_2"/>
    <property type="match status" value="1"/>
</dbReference>
<keyword evidence="17" id="KW-1185">Reference proteome</keyword>
<evidence type="ECO:0000256" key="1">
    <source>
        <dbReference type="ARBA" id="ARBA00004496"/>
    </source>
</evidence>
<gene>
    <name evidence="16" type="primary">lpdA</name>
    <name evidence="16" type="ORF">ACFQ16_07735</name>
</gene>
<evidence type="ECO:0000256" key="3">
    <source>
        <dbReference type="ARBA" id="ARBA00012608"/>
    </source>
</evidence>
<sequence length="471" mass="49242">MMSQNYDVLVIGGGPGGYVAAIRAAQLGLRTAVVERDRLGGICLNWGCIPTKALLHGAEVAHTLANLEPLGFSASAVDFDMARLVEYSRSVSQRLSGGVEHLMRKNGIDVLIGSARLVDKGVVRVVVESEDGLRAETEHRADHVILATGARPRPVAGIEPDGKRIWTYFEALVPPELPKSLLVVGSGAIGVEFASLYRDLGSEVTLVEAAPRIMPAEDVDVCDHVRRAFTRRGIRVHTGASVAAVVATDDAVTAEITLPGGSAEHVSADRVLVAAGVQGNVADLGLDDVGVEVDGGFVRTDQWCRTTAFGVYAIGDVAGGPCLAHKAGHEAVLCVEKLAGLGGVQPLDRAYVPACTYARPQVARLGLTEEQARAGGRPVRVGRFDLRASGKALTLGAAAGFVKTIFDESTGELLGAHMVGPEVTEQIQGFGIARALEATGEDLAGVVFAHPTLSEAMHESVLAALGRPLNA</sequence>
<organism evidence="16 17">
    <name type="scientific">Saccharopolyspora rosea</name>
    <dbReference type="NCBI Taxonomy" id="524884"/>
    <lineage>
        <taxon>Bacteria</taxon>
        <taxon>Bacillati</taxon>
        <taxon>Actinomycetota</taxon>
        <taxon>Actinomycetes</taxon>
        <taxon>Pseudonocardiales</taxon>
        <taxon>Pseudonocardiaceae</taxon>
        <taxon>Saccharopolyspora</taxon>
    </lineage>
</organism>
<protein>
    <recommendedName>
        <fullName evidence="4 13">Dihydrolipoyl dehydrogenase</fullName>
        <ecNumber evidence="3 13">1.8.1.4</ecNumber>
    </recommendedName>
</protein>
<comment type="similarity">
    <text evidence="2 13">Belongs to the class-I pyridine nucleotide-disulfide oxidoreductase family.</text>
</comment>
<evidence type="ECO:0000313" key="16">
    <source>
        <dbReference type="EMBL" id="MFD0919631.1"/>
    </source>
</evidence>
<dbReference type="InterPro" id="IPR016156">
    <property type="entry name" value="FAD/NAD-linked_Rdtase_dimer_sf"/>
</dbReference>
<keyword evidence="11 13" id="KW-0676">Redox-active center</keyword>
<keyword evidence="10" id="KW-1015">Disulfide bond</keyword>
<keyword evidence="6 13" id="KW-0285">Flavoprotein</keyword>
<dbReference type="Pfam" id="PF02852">
    <property type="entry name" value="Pyr_redox_dim"/>
    <property type="match status" value="1"/>
</dbReference>
<comment type="cofactor">
    <cofactor evidence="13">
        <name>FAD</name>
        <dbReference type="ChEBI" id="CHEBI:57692"/>
    </cofactor>
    <text evidence="13">Binds 1 FAD per subunit.</text>
</comment>
<dbReference type="InterPro" id="IPR006258">
    <property type="entry name" value="Lipoamide_DH"/>
</dbReference>
<dbReference type="PROSITE" id="PS00076">
    <property type="entry name" value="PYRIDINE_REDOX_1"/>
    <property type="match status" value="1"/>
</dbReference>
<evidence type="ECO:0000256" key="4">
    <source>
        <dbReference type="ARBA" id="ARBA00016961"/>
    </source>
</evidence>
<dbReference type="RefSeq" id="WP_263252467.1">
    <property type="nucleotide sequence ID" value="NZ_BAABLT010000001.1"/>
</dbReference>
<dbReference type="InterPro" id="IPR050151">
    <property type="entry name" value="Class-I_Pyr_Nuc-Dis_Oxidored"/>
</dbReference>
<comment type="subcellular location">
    <subcellularLocation>
        <location evidence="1">Cytoplasm</location>
    </subcellularLocation>
</comment>
<evidence type="ECO:0000256" key="13">
    <source>
        <dbReference type="RuleBase" id="RU003692"/>
    </source>
</evidence>
<keyword evidence="9 13" id="KW-0520">NAD</keyword>
<feature type="domain" description="Pyridine nucleotide-disulphide oxidoreductase dimerisation" evidence="14">
    <location>
        <begin position="352"/>
        <end position="460"/>
    </location>
</feature>
<dbReference type="PANTHER" id="PTHR22912:SF217">
    <property type="entry name" value="DIHYDROLIPOYL DEHYDROGENASE"/>
    <property type="match status" value="1"/>
</dbReference>
<dbReference type="InterPro" id="IPR036188">
    <property type="entry name" value="FAD/NAD-bd_sf"/>
</dbReference>
<keyword evidence="7 13" id="KW-0274">FAD</keyword>
<feature type="domain" description="FAD/NAD(P)-binding" evidence="15">
    <location>
        <begin position="6"/>
        <end position="331"/>
    </location>
</feature>
<comment type="catalytic activity">
    <reaction evidence="12 13">
        <text>N(6)-[(R)-dihydrolipoyl]-L-lysyl-[protein] + NAD(+) = N(6)-[(R)-lipoyl]-L-lysyl-[protein] + NADH + H(+)</text>
        <dbReference type="Rhea" id="RHEA:15045"/>
        <dbReference type="Rhea" id="RHEA-COMP:10474"/>
        <dbReference type="Rhea" id="RHEA-COMP:10475"/>
        <dbReference type="ChEBI" id="CHEBI:15378"/>
        <dbReference type="ChEBI" id="CHEBI:57540"/>
        <dbReference type="ChEBI" id="CHEBI:57945"/>
        <dbReference type="ChEBI" id="CHEBI:83099"/>
        <dbReference type="ChEBI" id="CHEBI:83100"/>
        <dbReference type="EC" id="1.8.1.4"/>
    </reaction>
</comment>
<dbReference type="InterPro" id="IPR001100">
    <property type="entry name" value="Pyr_nuc-diS_OxRdtase"/>
</dbReference>
<dbReference type="InterPro" id="IPR004099">
    <property type="entry name" value="Pyr_nucl-diS_OxRdtase_dimer"/>
</dbReference>
<comment type="caution">
    <text evidence="16">The sequence shown here is derived from an EMBL/GenBank/DDBJ whole genome shotgun (WGS) entry which is preliminary data.</text>
</comment>
<evidence type="ECO:0000256" key="9">
    <source>
        <dbReference type="ARBA" id="ARBA00023027"/>
    </source>
</evidence>
<dbReference type="PRINTS" id="PR00411">
    <property type="entry name" value="PNDRDTASEI"/>
</dbReference>
<dbReference type="SUPFAM" id="SSF55424">
    <property type="entry name" value="FAD/NAD-linked reductases, dimerisation (C-terminal) domain"/>
    <property type="match status" value="1"/>
</dbReference>
<name>A0ABW3FSA1_9PSEU</name>
<dbReference type="GO" id="GO:0004148">
    <property type="term" value="F:dihydrolipoyl dehydrogenase (NADH) activity"/>
    <property type="evidence" value="ECO:0007669"/>
    <property type="project" value="UniProtKB-EC"/>
</dbReference>
<dbReference type="EC" id="1.8.1.4" evidence="3 13"/>
<proteinExistence type="inferred from homology"/>
<evidence type="ECO:0000256" key="7">
    <source>
        <dbReference type="ARBA" id="ARBA00022827"/>
    </source>
</evidence>
<evidence type="ECO:0000256" key="12">
    <source>
        <dbReference type="ARBA" id="ARBA00049187"/>
    </source>
</evidence>
<keyword evidence="8 13" id="KW-0560">Oxidoreductase</keyword>
<dbReference type="PANTHER" id="PTHR22912">
    <property type="entry name" value="DISULFIDE OXIDOREDUCTASE"/>
    <property type="match status" value="1"/>
</dbReference>
<evidence type="ECO:0000256" key="6">
    <source>
        <dbReference type="ARBA" id="ARBA00022630"/>
    </source>
</evidence>
<evidence type="ECO:0000259" key="14">
    <source>
        <dbReference type="Pfam" id="PF02852"/>
    </source>
</evidence>
<dbReference type="InterPro" id="IPR023753">
    <property type="entry name" value="FAD/NAD-binding_dom"/>
</dbReference>
<evidence type="ECO:0000256" key="2">
    <source>
        <dbReference type="ARBA" id="ARBA00007532"/>
    </source>
</evidence>
<dbReference type="Gene3D" id="3.30.390.30">
    <property type="match status" value="1"/>
</dbReference>
<evidence type="ECO:0000259" key="15">
    <source>
        <dbReference type="Pfam" id="PF07992"/>
    </source>
</evidence>
<dbReference type="Gene3D" id="3.50.50.60">
    <property type="entry name" value="FAD/NAD(P)-binding domain"/>
    <property type="match status" value="2"/>
</dbReference>
<evidence type="ECO:0000256" key="5">
    <source>
        <dbReference type="ARBA" id="ARBA00022490"/>
    </source>
</evidence>
<dbReference type="Proteomes" id="UP001597018">
    <property type="component" value="Unassembled WGS sequence"/>
</dbReference>
<evidence type="ECO:0000256" key="11">
    <source>
        <dbReference type="ARBA" id="ARBA00023284"/>
    </source>
</evidence>
<dbReference type="SUPFAM" id="SSF51905">
    <property type="entry name" value="FAD/NAD(P)-binding domain"/>
    <property type="match status" value="1"/>
</dbReference>